<dbReference type="SUPFAM" id="SSF48371">
    <property type="entry name" value="ARM repeat"/>
    <property type="match status" value="1"/>
</dbReference>
<sequence>MTTVWVVLLLMGILIVGILTIYVYLVVRKVNQKNLLKKQQNWLEQNLNTIENYVVKGELSVSFFPNEEYQFSVMEEIFSHYLGIIQFEKDFDPIRPIINRYLLPRYRKKLASRRWAERMNALYFIHQFGIKSMKNDLISHLDSANCSVEERFEIFLILARFRDQTVFTLIKSHKQMPSFLLTECLKHFTTFRTIDSFLMDWHELDQTIQYALLDVIRVKHFLTEKTQALLESLIQSSDLELRIRSYKTIASIGYLSKKELVLNRIKIMQSTEEWDNQKNISEKLMLTRLMGSIRSQDFLPILHQLISDRAYSVRSEAARSIRKYKNGEELLLEINKTHLDAYARQIAQEWLERVVFDE</sequence>
<keyword evidence="1" id="KW-1133">Transmembrane helix</keyword>
<dbReference type="InterPro" id="IPR016024">
    <property type="entry name" value="ARM-type_fold"/>
</dbReference>
<keyword evidence="1" id="KW-0472">Membrane</keyword>
<dbReference type="InterPro" id="IPR011989">
    <property type="entry name" value="ARM-like"/>
</dbReference>
<dbReference type="RefSeq" id="WP_248269263.1">
    <property type="nucleotide sequence ID" value="NZ_CP096034.1"/>
</dbReference>
<evidence type="ECO:0000313" key="2">
    <source>
        <dbReference type="EMBL" id="UPM56359.1"/>
    </source>
</evidence>
<dbReference type="Proteomes" id="UP000830639">
    <property type="component" value="Chromosome"/>
</dbReference>
<reference evidence="2 3" key="1">
    <citation type="submission" date="2022-04" db="EMBL/GenBank/DDBJ databases">
        <title>Mechanism of arsenic methylation and mitigation arsenic toxicity by Bacillus sp. LH14 from an Arsenic-Contaminated Paddy Soil.</title>
        <authorList>
            <person name="Wang D."/>
        </authorList>
    </citation>
    <scope>NUCLEOTIDE SEQUENCE [LARGE SCALE GENOMIC DNA]</scope>
    <source>
        <strain evidence="2 3">LH14</strain>
    </source>
</reference>
<gene>
    <name evidence="2" type="ORF">MY490_11200</name>
</gene>
<protein>
    <submittedName>
        <fullName evidence="2">HEAT repeat domain-containing protein</fullName>
    </submittedName>
</protein>
<name>A0ABY4JR93_9BACI</name>
<feature type="transmembrane region" description="Helical" evidence="1">
    <location>
        <begin position="6"/>
        <end position="27"/>
    </location>
</feature>
<keyword evidence="1" id="KW-0812">Transmembrane</keyword>
<keyword evidence="3" id="KW-1185">Reference proteome</keyword>
<evidence type="ECO:0000313" key="3">
    <source>
        <dbReference type="Proteomes" id="UP000830639"/>
    </source>
</evidence>
<dbReference type="Gene3D" id="1.25.10.10">
    <property type="entry name" value="Leucine-rich Repeat Variant"/>
    <property type="match status" value="1"/>
</dbReference>
<accession>A0ABY4JR93</accession>
<proteinExistence type="predicted"/>
<dbReference type="EMBL" id="CP096034">
    <property type="protein sequence ID" value="UPM56359.1"/>
    <property type="molecule type" value="Genomic_DNA"/>
</dbReference>
<evidence type="ECO:0000256" key="1">
    <source>
        <dbReference type="SAM" id="Phobius"/>
    </source>
</evidence>
<organism evidence="2 3">
    <name type="scientific">Gottfriedia acidiceleris</name>
    <dbReference type="NCBI Taxonomy" id="371036"/>
    <lineage>
        <taxon>Bacteria</taxon>
        <taxon>Bacillati</taxon>
        <taxon>Bacillota</taxon>
        <taxon>Bacilli</taxon>
        <taxon>Bacillales</taxon>
        <taxon>Bacillaceae</taxon>
        <taxon>Gottfriedia</taxon>
    </lineage>
</organism>